<dbReference type="Proteomes" id="UP000293289">
    <property type="component" value="Unassembled WGS sequence"/>
</dbReference>
<dbReference type="RefSeq" id="WP_130351287.1">
    <property type="nucleotide sequence ID" value="NZ_SGWY01000001.1"/>
</dbReference>
<protein>
    <recommendedName>
        <fullName evidence="3">Secreted protein</fullName>
    </recommendedName>
</protein>
<dbReference type="InterPro" id="IPR043777">
    <property type="entry name" value="DUF5719"/>
</dbReference>
<sequence>MRIDRKRALRLGGRAAGFVAAAALAVGTVAAAALVPWPEHRADAPSVLVQPAESRQQRVCPGPLLALGEDAAAATTASSVGSADVVTAAEPADAVLEEVPLAAPGNPNAAEDGAPVAVAAEPGGVAAGMLAGAQSQGVSTETLGGFAAAACGEAVANAWLVAGATNLGRSGLVLLSNPTAVAATVDVRVNGEAGPVEAPSALGIIVQPGSQRVLSLAGLAPNLTSPVVHVTSTGGAIAASLETSVVVGLAPAGIELTGVTATPATSQVIPGLVVPQSGGVEASEDHAEGDDFPAVRLFAPGEGTVDVSIGVVPESGSGGNTIEATLQPGSVTDVPLGVLDEGSYTVRIEADQPVVAAARTTVGGAEGQTDAAAPSDLAWTVATAPLLDSAVIAVPPGPSPTLHLFNPGGAPATVTLVEGGAERTVDVPAAGALSVSLGGASSVALTGTTGLHATVSLAGDDELAAFGIQPPGPLDSPIRVYPN</sequence>
<gene>
    <name evidence="1" type="ORF">EV187_0319</name>
</gene>
<organism evidence="1 2">
    <name type="scientific">Agromyces ramosus</name>
    <dbReference type="NCBI Taxonomy" id="33879"/>
    <lineage>
        <taxon>Bacteria</taxon>
        <taxon>Bacillati</taxon>
        <taxon>Actinomycetota</taxon>
        <taxon>Actinomycetes</taxon>
        <taxon>Micrococcales</taxon>
        <taxon>Microbacteriaceae</taxon>
        <taxon>Agromyces</taxon>
    </lineage>
</organism>
<accession>A0A4Q7MJ86</accession>
<evidence type="ECO:0008006" key="3">
    <source>
        <dbReference type="Google" id="ProtNLM"/>
    </source>
</evidence>
<name>A0A4Q7MJ86_9MICO</name>
<dbReference type="AlphaFoldDB" id="A0A4Q7MJ86"/>
<evidence type="ECO:0000313" key="1">
    <source>
        <dbReference type="EMBL" id="RZS67897.1"/>
    </source>
</evidence>
<evidence type="ECO:0000313" key="2">
    <source>
        <dbReference type="Proteomes" id="UP000293289"/>
    </source>
</evidence>
<dbReference type="OrthoDB" id="3264966at2"/>
<proteinExistence type="predicted"/>
<keyword evidence="2" id="KW-1185">Reference proteome</keyword>
<dbReference type="Pfam" id="PF18986">
    <property type="entry name" value="DUF5719"/>
    <property type="match status" value="1"/>
</dbReference>
<comment type="caution">
    <text evidence="1">The sequence shown here is derived from an EMBL/GenBank/DDBJ whole genome shotgun (WGS) entry which is preliminary data.</text>
</comment>
<dbReference type="PROSITE" id="PS51318">
    <property type="entry name" value="TAT"/>
    <property type="match status" value="1"/>
</dbReference>
<reference evidence="1 2" key="1">
    <citation type="submission" date="2019-02" db="EMBL/GenBank/DDBJ databases">
        <title>Genomic Encyclopedia of Type Strains, Phase IV (KMG-IV): sequencing the most valuable type-strain genomes for metagenomic binning, comparative biology and taxonomic classification.</title>
        <authorList>
            <person name="Goeker M."/>
        </authorList>
    </citation>
    <scope>NUCLEOTIDE SEQUENCE [LARGE SCALE GENOMIC DNA]</scope>
    <source>
        <strain evidence="1 2">DSM 43045</strain>
    </source>
</reference>
<dbReference type="EMBL" id="SGWY01000001">
    <property type="protein sequence ID" value="RZS67897.1"/>
    <property type="molecule type" value="Genomic_DNA"/>
</dbReference>
<dbReference type="InterPro" id="IPR006311">
    <property type="entry name" value="TAT_signal"/>
</dbReference>